<dbReference type="Proteomes" id="UP001183390">
    <property type="component" value="Unassembled WGS sequence"/>
</dbReference>
<sequence length="346" mass="36983">MTGTPPVPAALPRTLRETVQDLPLPTRLRAELAATTDAHVLLGAAVDLRESDPDSARTLLDALRAHAPDPAHRQYATHALADLLHGRGHPDEAARLIDGLLDSGRLDRGLALILAEDSTATGDLDRALHCYNIACRSILAGPAETVAGLDRIGLVPLLGRAAVRERLGLTPDGHDLAAREAARHLPDAASEPRRLSADAGADLPSGMFDRPFPEADEPRPLPETVRENHAFLPSPALAEARERGLLPADTDPAAHHHGIERTLRAQARGFPDVHLGTIAVTPDEITAFAAEHGLDPADPGTLRAWTSAVPDPDSPRVTAWPPERNHPCWCGSTRKYKKCCGSPSLR</sequence>
<comment type="caution">
    <text evidence="2">The sequence shown here is derived from an EMBL/GenBank/DDBJ whole genome shotgun (WGS) entry which is preliminary data.</text>
</comment>
<gene>
    <name evidence="2" type="ORF">RM479_16380</name>
</gene>
<name>A0ABU2MBD2_9ACTN</name>
<dbReference type="Gene3D" id="3.10.450.50">
    <property type="match status" value="1"/>
</dbReference>
<evidence type="ECO:0000313" key="3">
    <source>
        <dbReference type="Proteomes" id="UP001183390"/>
    </source>
</evidence>
<dbReference type="InterPro" id="IPR004027">
    <property type="entry name" value="SEC_C_motif"/>
</dbReference>
<dbReference type="Pfam" id="PF02810">
    <property type="entry name" value="SEC-C"/>
    <property type="match status" value="1"/>
</dbReference>
<dbReference type="InterPro" id="IPR011990">
    <property type="entry name" value="TPR-like_helical_dom_sf"/>
</dbReference>
<organism evidence="2 3">
    <name type="scientific">Nocardiopsis lambiniae</name>
    <dbReference type="NCBI Taxonomy" id="3075539"/>
    <lineage>
        <taxon>Bacteria</taxon>
        <taxon>Bacillati</taxon>
        <taxon>Actinomycetota</taxon>
        <taxon>Actinomycetes</taxon>
        <taxon>Streptosporangiales</taxon>
        <taxon>Nocardiopsidaceae</taxon>
        <taxon>Nocardiopsis</taxon>
    </lineage>
</organism>
<protein>
    <submittedName>
        <fullName evidence="2">SEC-C metal-binding domain-containing protein</fullName>
    </submittedName>
</protein>
<proteinExistence type="predicted"/>
<keyword evidence="3" id="KW-1185">Reference proteome</keyword>
<reference evidence="3" key="1">
    <citation type="submission" date="2023-07" db="EMBL/GenBank/DDBJ databases">
        <title>30 novel species of actinomycetes from the DSMZ collection.</title>
        <authorList>
            <person name="Nouioui I."/>
        </authorList>
    </citation>
    <scope>NUCLEOTIDE SEQUENCE [LARGE SCALE GENOMIC DNA]</scope>
    <source>
        <strain evidence="3">DSM 44743</strain>
    </source>
</reference>
<feature type="region of interest" description="Disordered" evidence="1">
    <location>
        <begin position="183"/>
        <end position="209"/>
    </location>
</feature>
<dbReference type="RefSeq" id="WP_311512584.1">
    <property type="nucleotide sequence ID" value="NZ_JAVREP010000010.1"/>
</dbReference>
<evidence type="ECO:0000313" key="2">
    <source>
        <dbReference type="EMBL" id="MDT0329989.1"/>
    </source>
</evidence>
<dbReference type="EMBL" id="JAVREP010000010">
    <property type="protein sequence ID" value="MDT0329989.1"/>
    <property type="molecule type" value="Genomic_DNA"/>
</dbReference>
<dbReference type="SUPFAM" id="SSF103642">
    <property type="entry name" value="Sec-C motif"/>
    <property type="match status" value="1"/>
</dbReference>
<dbReference type="SUPFAM" id="SSF48452">
    <property type="entry name" value="TPR-like"/>
    <property type="match status" value="1"/>
</dbReference>
<feature type="compositionally biased region" description="Basic and acidic residues" evidence="1">
    <location>
        <begin position="183"/>
        <end position="196"/>
    </location>
</feature>
<evidence type="ECO:0000256" key="1">
    <source>
        <dbReference type="SAM" id="MobiDB-lite"/>
    </source>
</evidence>
<accession>A0ABU2MBD2</accession>